<keyword evidence="3" id="KW-1185">Reference proteome</keyword>
<dbReference type="EMBL" id="CP151505">
    <property type="protein sequence ID" value="WZN61990.1"/>
    <property type="molecule type" value="Genomic_DNA"/>
</dbReference>
<feature type="chain" id="PRO_5043691057" evidence="1">
    <location>
        <begin position="26"/>
        <end position="78"/>
    </location>
</feature>
<feature type="signal peptide" evidence="1">
    <location>
        <begin position="1"/>
        <end position="25"/>
    </location>
</feature>
<evidence type="ECO:0000313" key="3">
    <source>
        <dbReference type="Proteomes" id="UP001472866"/>
    </source>
</evidence>
<organism evidence="2 3">
    <name type="scientific">Chloropicon roscoffensis</name>
    <dbReference type="NCBI Taxonomy" id="1461544"/>
    <lineage>
        <taxon>Eukaryota</taxon>
        <taxon>Viridiplantae</taxon>
        <taxon>Chlorophyta</taxon>
        <taxon>Chloropicophyceae</taxon>
        <taxon>Chloropicales</taxon>
        <taxon>Chloropicaceae</taxon>
        <taxon>Chloropicon</taxon>
    </lineage>
</organism>
<proteinExistence type="predicted"/>
<keyword evidence="1" id="KW-0732">Signal</keyword>
<reference evidence="2 3" key="1">
    <citation type="submission" date="2024-03" db="EMBL/GenBank/DDBJ databases">
        <title>Complete genome sequence of the green alga Chloropicon roscoffensis RCC1871.</title>
        <authorList>
            <person name="Lemieux C."/>
            <person name="Pombert J.-F."/>
            <person name="Otis C."/>
            <person name="Turmel M."/>
        </authorList>
    </citation>
    <scope>NUCLEOTIDE SEQUENCE [LARGE SCALE GENOMIC DNA]</scope>
    <source>
        <strain evidence="2 3">RCC1871</strain>
    </source>
</reference>
<dbReference type="AlphaFoldDB" id="A0AAX4P6K7"/>
<name>A0AAX4P6K7_9CHLO</name>
<evidence type="ECO:0000256" key="1">
    <source>
        <dbReference type="SAM" id="SignalP"/>
    </source>
</evidence>
<sequence length="78" mass="7722">MLSAARTFALVAAMVLLYDLAVAVAVVEDSLASSSIGNRKLLFAPVTDAVGAVAGSGIQAQVGNLVMGALSPVLGACF</sequence>
<dbReference type="Proteomes" id="UP001472866">
    <property type="component" value="Chromosome 05"/>
</dbReference>
<gene>
    <name evidence="2" type="ORF">HKI87_05g35260</name>
</gene>
<accession>A0AAX4P6K7</accession>
<protein>
    <submittedName>
        <fullName evidence="2">Uncharacterized protein</fullName>
    </submittedName>
</protein>
<evidence type="ECO:0000313" key="2">
    <source>
        <dbReference type="EMBL" id="WZN61990.1"/>
    </source>
</evidence>